<reference evidence="3" key="1">
    <citation type="journal article" date="2019" name="Int. J. Syst. Evol. Microbiol.">
        <title>The Global Catalogue of Microorganisms (GCM) 10K type strain sequencing project: providing services to taxonomists for standard genome sequencing and annotation.</title>
        <authorList>
            <consortium name="The Broad Institute Genomics Platform"/>
            <consortium name="The Broad Institute Genome Sequencing Center for Infectious Disease"/>
            <person name="Wu L."/>
            <person name="Ma J."/>
        </authorList>
    </citation>
    <scope>NUCLEOTIDE SEQUENCE [LARGE SCALE GENOMIC DNA]</scope>
    <source>
        <strain evidence="3">JCM 13518</strain>
    </source>
</reference>
<evidence type="ECO:0000256" key="1">
    <source>
        <dbReference type="SAM" id="MobiDB-lite"/>
    </source>
</evidence>
<feature type="region of interest" description="Disordered" evidence="1">
    <location>
        <begin position="24"/>
        <end position="66"/>
    </location>
</feature>
<name>A0ABP4VYH0_9ACTN</name>
<dbReference type="Proteomes" id="UP001501057">
    <property type="component" value="Unassembled WGS sequence"/>
</dbReference>
<proteinExistence type="predicted"/>
<sequence length="66" mass="6828">MAVVIVVVFLGVLVLGGLGAWWLTGPDEPTHGPDRRAGRTDDVSPDEAARRAIGRTSWTRGGGGGS</sequence>
<comment type="caution">
    <text evidence="2">The sequence shown here is derived from an EMBL/GenBank/DDBJ whole genome shotgun (WGS) entry which is preliminary data.</text>
</comment>
<accession>A0ABP4VYH0</accession>
<evidence type="ECO:0000313" key="2">
    <source>
        <dbReference type="EMBL" id="GAA1737139.1"/>
    </source>
</evidence>
<dbReference type="RefSeq" id="WP_344199970.1">
    <property type="nucleotide sequence ID" value="NZ_BAAAME010000004.1"/>
</dbReference>
<gene>
    <name evidence="2" type="ORF">GCM10009710_16740</name>
</gene>
<organism evidence="2 3">
    <name type="scientific">Aeromicrobium alkaliterrae</name>
    <dbReference type="NCBI Taxonomy" id="302168"/>
    <lineage>
        <taxon>Bacteria</taxon>
        <taxon>Bacillati</taxon>
        <taxon>Actinomycetota</taxon>
        <taxon>Actinomycetes</taxon>
        <taxon>Propionibacteriales</taxon>
        <taxon>Nocardioidaceae</taxon>
        <taxon>Aeromicrobium</taxon>
    </lineage>
</organism>
<dbReference type="EMBL" id="BAAAME010000004">
    <property type="protein sequence ID" value="GAA1737139.1"/>
    <property type="molecule type" value="Genomic_DNA"/>
</dbReference>
<keyword evidence="3" id="KW-1185">Reference proteome</keyword>
<feature type="compositionally biased region" description="Basic and acidic residues" evidence="1">
    <location>
        <begin position="28"/>
        <end position="50"/>
    </location>
</feature>
<evidence type="ECO:0000313" key="3">
    <source>
        <dbReference type="Proteomes" id="UP001501057"/>
    </source>
</evidence>
<protein>
    <submittedName>
        <fullName evidence="2">Uncharacterized protein</fullName>
    </submittedName>
</protein>